<accession>A0A5K7X930</accession>
<protein>
    <submittedName>
        <fullName evidence="1">Uncharacterized protein</fullName>
    </submittedName>
</protein>
<keyword evidence="2" id="KW-1185">Reference proteome</keyword>
<evidence type="ECO:0000313" key="1">
    <source>
        <dbReference type="EMBL" id="BBO33180.1"/>
    </source>
</evidence>
<dbReference type="KEGG" id="lpav:PLANPX_2792"/>
<dbReference type="EMBL" id="AP021861">
    <property type="protein sequence ID" value="BBO33180.1"/>
    <property type="molecule type" value="Genomic_DNA"/>
</dbReference>
<organism evidence="1 2">
    <name type="scientific">Lacipirellula parvula</name>
    <dbReference type="NCBI Taxonomy" id="2650471"/>
    <lineage>
        <taxon>Bacteria</taxon>
        <taxon>Pseudomonadati</taxon>
        <taxon>Planctomycetota</taxon>
        <taxon>Planctomycetia</taxon>
        <taxon>Pirellulales</taxon>
        <taxon>Lacipirellulaceae</taxon>
        <taxon>Lacipirellula</taxon>
    </lineage>
</organism>
<reference evidence="2" key="1">
    <citation type="submission" date="2019-10" db="EMBL/GenBank/DDBJ databases">
        <title>Lacipirellula parvula gen. nov., sp. nov., representing a lineage of planctomycetes widespread in freshwater anoxic habitats, and description of the family Lacipirellulaceae.</title>
        <authorList>
            <person name="Dedysh S.N."/>
            <person name="Kulichevskaya I.S."/>
            <person name="Beletsky A.V."/>
            <person name="Rakitin A.L."/>
            <person name="Mardanov A.V."/>
            <person name="Ivanova A.A."/>
            <person name="Saltykova V.X."/>
            <person name="Rijpstra W.I.C."/>
            <person name="Sinninghe Damste J.S."/>
            <person name="Ravin N.V."/>
        </authorList>
    </citation>
    <scope>NUCLEOTIDE SEQUENCE [LARGE SCALE GENOMIC DNA]</scope>
    <source>
        <strain evidence="2">PX69</strain>
    </source>
</reference>
<dbReference type="Proteomes" id="UP000326837">
    <property type="component" value="Chromosome"/>
</dbReference>
<proteinExistence type="predicted"/>
<name>A0A5K7X930_9BACT</name>
<sequence length="51" mass="5257">MARKSSFGSRPGSQPAAIDLALSDQPQAVKQIAPLAGAASRRVSNRLPGLL</sequence>
<dbReference type="AlphaFoldDB" id="A0A5K7X930"/>
<gene>
    <name evidence="1" type="ORF">PLANPX_2792</name>
</gene>
<evidence type="ECO:0000313" key="2">
    <source>
        <dbReference type="Proteomes" id="UP000326837"/>
    </source>
</evidence>